<dbReference type="Proteomes" id="UP001527099">
    <property type="component" value="Unassembled WGS sequence"/>
</dbReference>
<organism evidence="1 2">
    <name type="scientific">Paenibacillus alginolyticus</name>
    <dbReference type="NCBI Taxonomy" id="59839"/>
    <lineage>
        <taxon>Bacteria</taxon>
        <taxon>Bacillati</taxon>
        <taxon>Bacillota</taxon>
        <taxon>Bacilli</taxon>
        <taxon>Bacillales</taxon>
        <taxon>Paenibacillaceae</taxon>
        <taxon>Paenibacillus</taxon>
    </lineage>
</organism>
<dbReference type="RefSeq" id="WP_268618542.1">
    <property type="nucleotide sequence ID" value="NZ_JAMDMX010000184.1"/>
</dbReference>
<name>A0ABT4GP77_9BACL</name>
<dbReference type="EMBL" id="JAMDMX010000184">
    <property type="protein sequence ID" value="MCY9698017.1"/>
    <property type="molecule type" value="Genomic_DNA"/>
</dbReference>
<evidence type="ECO:0000313" key="2">
    <source>
        <dbReference type="Proteomes" id="UP001527099"/>
    </source>
</evidence>
<reference evidence="1 2" key="1">
    <citation type="submission" date="2022-05" db="EMBL/GenBank/DDBJ databases">
        <title>Genome Sequencing of Bee-Associated Microbes.</title>
        <authorList>
            <person name="Dunlap C."/>
        </authorList>
    </citation>
    <scope>NUCLEOTIDE SEQUENCE [LARGE SCALE GENOMIC DNA]</scope>
    <source>
        <strain evidence="1 2">NRRL B-14421</strain>
    </source>
</reference>
<proteinExistence type="predicted"/>
<accession>A0ABT4GP77</accession>
<sequence length="162" mass="18720">MRLLRLRKTIVEINAVEAPFAKQRCNDMIGGNRLSDTNEFFITKKAIESLTEKLGLPDLDQYSQDWEYEIANSSRVNEFVSFYESADLNQSEKFALMSLIISSFDDAVTEGKIQDGIWEKIKGHLISDIDLHRKTILYWSLVEEEVDDCFSSTPFIREIILD</sequence>
<gene>
    <name evidence="1" type="ORF">M5X19_34955</name>
</gene>
<evidence type="ECO:0000313" key="1">
    <source>
        <dbReference type="EMBL" id="MCY9698017.1"/>
    </source>
</evidence>
<keyword evidence="2" id="KW-1185">Reference proteome</keyword>
<comment type="caution">
    <text evidence="1">The sequence shown here is derived from an EMBL/GenBank/DDBJ whole genome shotgun (WGS) entry which is preliminary data.</text>
</comment>
<protein>
    <submittedName>
        <fullName evidence="1">Uncharacterized protein</fullName>
    </submittedName>
</protein>